<dbReference type="EMBL" id="LDAU01000053">
    <property type="protein sequence ID" value="KRX09258.1"/>
    <property type="molecule type" value="Genomic_DNA"/>
</dbReference>
<gene>
    <name evidence="2" type="ORF">PPERSA_05927</name>
</gene>
<proteinExistence type="predicted"/>
<dbReference type="Proteomes" id="UP000054937">
    <property type="component" value="Unassembled WGS sequence"/>
</dbReference>
<protein>
    <recommendedName>
        <fullName evidence="1">Glutathione synthase substrate-binding domain-containing protein</fullName>
    </recommendedName>
</protein>
<name>A0A0V0R4D6_PSEPJ</name>
<dbReference type="InterPro" id="IPR014709">
    <property type="entry name" value="Glutathione_synthase_C_euk"/>
</dbReference>
<dbReference type="Pfam" id="PF03917">
    <property type="entry name" value="GSH_synth_ATP"/>
    <property type="match status" value="1"/>
</dbReference>
<evidence type="ECO:0000313" key="2">
    <source>
        <dbReference type="EMBL" id="KRX09258.1"/>
    </source>
</evidence>
<dbReference type="InterPro" id="IPR004887">
    <property type="entry name" value="GSH_synth_subst-bd"/>
</dbReference>
<dbReference type="GO" id="GO:0005829">
    <property type="term" value="C:cytosol"/>
    <property type="evidence" value="ECO:0007669"/>
    <property type="project" value="TreeGrafter"/>
</dbReference>
<comment type="caution">
    <text evidence="2">The sequence shown here is derived from an EMBL/GenBank/DDBJ whole genome shotgun (WGS) entry which is preliminary data.</text>
</comment>
<evidence type="ECO:0000259" key="1">
    <source>
        <dbReference type="Pfam" id="PF03199"/>
    </source>
</evidence>
<dbReference type="PANTHER" id="PTHR11130:SF0">
    <property type="entry name" value="GLUTATHIONE SYNTHETASE"/>
    <property type="match status" value="1"/>
</dbReference>
<dbReference type="PANTHER" id="PTHR11130">
    <property type="entry name" value="GLUTATHIONE SYNTHETASE"/>
    <property type="match status" value="1"/>
</dbReference>
<dbReference type="OrthoDB" id="2020073at2759"/>
<dbReference type="InterPro" id="IPR037013">
    <property type="entry name" value="GSH-S_sub-bd_sf"/>
</dbReference>
<dbReference type="OMA" id="WELRENI"/>
<dbReference type="SUPFAM" id="SSF56059">
    <property type="entry name" value="Glutathione synthetase ATP-binding domain-like"/>
    <property type="match status" value="1"/>
</dbReference>
<reference evidence="2 3" key="1">
    <citation type="journal article" date="2015" name="Sci. Rep.">
        <title>Genome of the facultative scuticociliatosis pathogen Pseudocohnilembus persalinus provides insight into its virulence through horizontal gene transfer.</title>
        <authorList>
            <person name="Xiong J."/>
            <person name="Wang G."/>
            <person name="Cheng J."/>
            <person name="Tian M."/>
            <person name="Pan X."/>
            <person name="Warren A."/>
            <person name="Jiang C."/>
            <person name="Yuan D."/>
            <person name="Miao W."/>
        </authorList>
    </citation>
    <scope>NUCLEOTIDE SEQUENCE [LARGE SCALE GENOMIC DNA]</scope>
    <source>
        <strain evidence="2">36N120E</strain>
    </source>
</reference>
<dbReference type="Gene3D" id="3.30.1490.50">
    <property type="match status" value="1"/>
</dbReference>
<dbReference type="InParanoid" id="A0A0V0R4D6"/>
<dbReference type="Gene3D" id="3.30.470.20">
    <property type="entry name" value="ATP-grasp fold, B domain"/>
    <property type="match status" value="1"/>
</dbReference>
<dbReference type="AlphaFoldDB" id="A0A0V0R4D6"/>
<evidence type="ECO:0000313" key="3">
    <source>
        <dbReference type="Proteomes" id="UP000054937"/>
    </source>
</evidence>
<dbReference type="InterPro" id="IPR005615">
    <property type="entry name" value="Glutathione_synthase"/>
</dbReference>
<dbReference type="Pfam" id="PF03199">
    <property type="entry name" value="GSH_synthase"/>
    <property type="match status" value="1"/>
</dbReference>
<dbReference type="GO" id="GO:0005524">
    <property type="term" value="F:ATP binding"/>
    <property type="evidence" value="ECO:0007669"/>
    <property type="project" value="InterPro"/>
</dbReference>
<dbReference type="GO" id="GO:0043295">
    <property type="term" value="F:glutathione binding"/>
    <property type="evidence" value="ECO:0007669"/>
    <property type="project" value="TreeGrafter"/>
</dbReference>
<dbReference type="Gene3D" id="3.40.50.1760">
    <property type="entry name" value="Glutathione synthase, substrate-binding domain superfamily, eukaryotic"/>
    <property type="match status" value="1"/>
</dbReference>
<organism evidence="2 3">
    <name type="scientific">Pseudocohnilembus persalinus</name>
    <name type="common">Ciliate</name>
    <dbReference type="NCBI Taxonomy" id="266149"/>
    <lineage>
        <taxon>Eukaryota</taxon>
        <taxon>Sar</taxon>
        <taxon>Alveolata</taxon>
        <taxon>Ciliophora</taxon>
        <taxon>Intramacronucleata</taxon>
        <taxon>Oligohymenophorea</taxon>
        <taxon>Scuticociliatia</taxon>
        <taxon>Philasterida</taxon>
        <taxon>Pseudocohnilembidae</taxon>
        <taxon>Pseudocohnilembus</taxon>
    </lineage>
</organism>
<accession>A0A0V0R4D6</accession>
<dbReference type="GO" id="GO:0004363">
    <property type="term" value="F:glutathione synthase activity"/>
    <property type="evidence" value="ECO:0007669"/>
    <property type="project" value="InterPro"/>
</dbReference>
<feature type="domain" description="Glutathione synthase substrate-binding" evidence="1">
    <location>
        <begin position="14"/>
        <end position="111"/>
    </location>
</feature>
<keyword evidence="3" id="KW-1185">Reference proteome</keyword>
<sequence length="287" mass="33605">MIQAYQIYGVENAKVLYIVEDEAWNLHDQRYSEVFLANKGVLSLRKTFEQLLLEATFDDKGRFFVDGDEICLVYFRWGYSPNHYYNEKIWELRENIELSKAIKCPNIKLILVNFKKIQLELQKQQVMDKFLEDQNQQKQINHQFAKILELPEEEQEYQNLISDLEINFHKWVLKPNREGGGNNLYGTEIIQKLKEINKNDKKDYILMEKISQRPRIGHMLTHEDLKVCGAVSELSTWGAFISESKNNIDYNIQGGYLNRTKNFLSNEGGLAVGMSVLDGLLIKKDEE</sequence>